<feature type="domain" description="Endonuclease/exonuclease/phosphatase" evidence="1">
    <location>
        <begin position="96"/>
        <end position="165"/>
    </location>
</feature>
<reference evidence="2 3" key="1">
    <citation type="submission" date="2016-03" db="EMBL/GenBank/DDBJ databases">
        <title>EvidentialGene: Evidence-directed Construction of Genes on Genomes.</title>
        <authorList>
            <person name="Gilbert D.G."/>
            <person name="Choi J.-H."/>
            <person name="Mockaitis K."/>
            <person name="Colbourne J."/>
            <person name="Pfrender M."/>
        </authorList>
    </citation>
    <scope>NUCLEOTIDE SEQUENCE [LARGE SCALE GENOMIC DNA]</scope>
    <source>
        <strain evidence="2 3">Xinb3</strain>
        <tissue evidence="2">Complete organism</tissue>
    </source>
</reference>
<feature type="non-terminal residue" evidence="2">
    <location>
        <position position="1"/>
    </location>
</feature>
<evidence type="ECO:0000259" key="1">
    <source>
        <dbReference type="Pfam" id="PF14529"/>
    </source>
</evidence>
<dbReference type="Proteomes" id="UP000076858">
    <property type="component" value="Unassembled WGS sequence"/>
</dbReference>
<dbReference type="OrthoDB" id="7487068at2759"/>
<dbReference type="PANTHER" id="PTHR33273:SF2">
    <property type="entry name" value="ENDONUCLEASE_EXONUCLEASE_PHOSPHATASE DOMAIN-CONTAINING PROTEIN"/>
    <property type="match status" value="1"/>
</dbReference>
<dbReference type="AlphaFoldDB" id="A0A164I2E4"/>
<name>A0A164I2E4_9CRUS</name>
<dbReference type="EMBL" id="LRGB01008484">
    <property type="protein sequence ID" value="KZS00803.1"/>
    <property type="molecule type" value="Genomic_DNA"/>
</dbReference>
<feature type="non-terminal residue" evidence="2">
    <location>
        <position position="167"/>
    </location>
</feature>
<dbReference type="PANTHER" id="PTHR33273">
    <property type="entry name" value="DOMAIN-CONTAINING PROTEIN, PUTATIVE-RELATED"/>
    <property type="match status" value="1"/>
</dbReference>
<accession>A0A164I2E4</accession>
<dbReference type="SUPFAM" id="SSF56219">
    <property type="entry name" value="DNase I-like"/>
    <property type="match status" value="1"/>
</dbReference>
<gene>
    <name evidence="2" type="ORF">APZ42_002749</name>
</gene>
<protein>
    <recommendedName>
        <fullName evidence="1">Endonuclease/exonuclease/phosphatase domain-containing protein</fullName>
    </recommendedName>
</protein>
<keyword evidence="3" id="KW-1185">Reference proteome</keyword>
<dbReference type="GO" id="GO:0003824">
    <property type="term" value="F:catalytic activity"/>
    <property type="evidence" value="ECO:0007669"/>
    <property type="project" value="InterPro"/>
</dbReference>
<comment type="caution">
    <text evidence="2">The sequence shown here is derived from an EMBL/GenBank/DDBJ whole genome shotgun (WGS) entry which is preliminary data.</text>
</comment>
<proteinExistence type="predicted"/>
<evidence type="ECO:0000313" key="2">
    <source>
        <dbReference type="EMBL" id="KZS00803.1"/>
    </source>
</evidence>
<dbReference type="Gene3D" id="3.60.10.10">
    <property type="entry name" value="Endonuclease/exonuclease/phosphatase"/>
    <property type="match status" value="1"/>
</dbReference>
<dbReference type="Pfam" id="PF14529">
    <property type="entry name" value="Exo_endo_phos_2"/>
    <property type="match status" value="1"/>
</dbReference>
<dbReference type="InterPro" id="IPR036691">
    <property type="entry name" value="Endo/exonu/phosph_ase_sf"/>
</dbReference>
<dbReference type="InterPro" id="IPR005135">
    <property type="entry name" value="Endo/exonuclease/phosphatase"/>
</dbReference>
<evidence type="ECO:0000313" key="3">
    <source>
        <dbReference type="Proteomes" id="UP000076858"/>
    </source>
</evidence>
<organism evidence="2 3">
    <name type="scientific">Daphnia magna</name>
    <dbReference type="NCBI Taxonomy" id="35525"/>
    <lineage>
        <taxon>Eukaryota</taxon>
        <taxon>Metazoa</taxon>
        <taxon>Ecdysozoa</taxon>
        <taxon>Arthropoda</taxon>
        <taxon>Crustacea</taxon>
        <taxon>Branchiopoda</taxon>
        <taxon>Diplostraca</taxon>
        <taxon>Cladocera</taxon>
        <taxon>Anomopoda</taxon>
        <taxon>Daphniidae</taxon>
        <taxon>Daphnia</taxon>
    </lineage>
</organism>
<sequence length="167" mass="18835">KINLRHCKAASALLAKTIDDYKVDIVMIQEPYAMKRHDHYDLKYVPEGFTAFHNLSDQHPYGSAILVNNGIKAHMEKCSSNEVVVVKMCSDKSKFLLISAYCRPSSPSISLTIKSYLKTYETELRRAVICMDSNAKSPVWNSHSTDKKGKELENLIAHFSLKVANAK</sequence>